<dbReference type="RefSeq" id="XP_045279947.1">
    <property type="nucleotide sequence ID" value="XM_045425742.1"/>
</dbReference>
<reference evidence="2" key="1">
    <citation type="journal article" date="2015" name="PLoS Genet.">
        <title>The dynamic genome and transcriptome of the human fungal pathogen Blastomyces and close relative Emmonsia.</title>
        <authorList>
            <person name="Munoz J.F."/>
            <person name="Gauthier G.M."/>
            <person name="Desjardins C.A."/>
            <person name="Gallo J.E."/>
            <person name="Holder J."/>
            <person name="Sullivan T.D."/>
            <person name="Marty A.J."/>
            <person name="Carmen J.C."/>
            <person name="Chen Z."/>
            <person name="Ding L."/>
            <person name="Gujja S."/>
            <person name="Magrini V."/>
            <person name="Misas E."/>
            <person name="Mitreva M."/>
            <person name="Priest M."/>
            <person name="Saif S."/>
            <person name="Whiston E.A."/>
            <person name="Young S."/>
            <person name="Zeng Q."/>
            <person name="Goldman W.E."/>
            <person name="Mardis E.R."/>
            <person name="Taylor J.W."/>
            <person name="McEwen J.G."/>
            <person name="Clay O.K."/>
            <person name="Klein B.S."/>
            <person name="Cuomo C.A."/>
        </authorList>
    </citation>
    <scope>NUCLEOTIDE SEQUENCE [LARGE SCALE GENOMIC DNA]</scope>
    <source>
        <strain evidence="2">ER-3 / ATCC MYA-2586</strain>
    </source>
</reference>
<gene>
    <name evidence="1" type="ORF">BDCG_16521</name>
</gene>
<dbReference type="Proteomes" id="UP000002039">
    <property type="component" value="Unassembled WGS sequence"/>
</dbReference>
<accession>A0ABX2VSM2</accession>
<dbReference type="EMBL" id="EQ999974">
    <property type="protein sequence ID" value="OAT00220.1"/>
    <property type="molecule type" value="Genomic_DNA"/>
</dbReference>
<protein>
    <submittedName>
        <fullName evidence="1">Uncharacterized protein</fullName>
    </submittedName>
</protein>
<evidence type="ECO:0000313" key="1">
    <source>
        <dbReference type="EMBL" id="OAT00220.1"/>
    </source>
</evidence>
<evidence type="ECO:0000313" key="2">
    <source>
        <dbReference type="Proteomes" id="UP000002039"/>
    </source>
</evidence>
<keyword evidence="2" id="KW-1185">Reference proteome</keyword>
<proteinExistence type="predicted"/>
<sequence length="70" mass="7916">MNNLLFKESVSGFEKAAAEETDVDNIIEISDTRKEDNSTIVSMKKMPMSFKCKVLDLIALKLLKHVQISE</sequence>
<dbReference type="GeneID" id="69031413"/>
<name>A0ABX2VSM2_AJEDR</name>
<organism evidence="1 2">
    <name type="scientific">Ajellomyces dermatitidis (strain ER-3 / ATCC MYA-2586)</name>
    <name type="common">Blastomyces dermatitidis</name>
    <dbReference type="NCBI Taxonomy" id="559297"/>
    <lineage>
        <taxon>Eukaryota</taxon>
        <taxon>Fungi</taxon>
        <taxon>Dikarya</taxon>
        <taxon>Ascomycota</taxon>
        <taxon>Pezizomycotina</taxon>
        <taxon>Eurotiomycetes</taxon>
        <taxon>Eurotiomycetidae</taxon>
        <taxon>Onygenales</taxon>
        <taxon>Ajellomycetaceae</taxon>
        <taxon>Blastomyces</taxon>
    </lineage>
</organism>